<feature type="domain" description="4'-phosphopantetheinyl transferase" evidence="2">
    <location>
        <begin position="97"/>
        <end position="195"/>
    </location>
</feature>
<accession>A0A931J4Z8</accession>
<gene>
    <name evidence="3" type="ORF">I7X39_05855</name>
</gene>
<dbReference type="SUPFAM" id="SSF56214">
    <property type="entry name" value="4'-phosphopantetheinyl transferase"/>
    <property type="match status" value="1"/>
</dbReference>
<reference evidence="3" key="1">
    <citation type="submission" date="2020-12" db="EMBL/GenBank/DDBJ databases">
        <title>The genome sequence of Inhella sp. 1Y17.</title>
        <authorList>
            <person name="Liu Y."/>
        </authorList>
    </citation>
    <scope>NUCLEOTIDE SEQUENCE</scope>
    <source>
        <strain evidence="3">1Y17</strain>
    </source>
</reference>
<keyword evidence="1 3" id="KW-0808">Transferase</keyword>
<keyword evidence="4" id="KW-1185">Reference proteome</keyword>
<organism evidence="3 4">
    <name type="scientific">Inhella proteolytica</name>
    <dbReference type="NCBI Taxonomy" id="2795029"/>
    <lineage>
        <taxon>Bacteria</taxon>
        <taxon>Pseudomonadati</taxon>
        <taxon>Pseudomonadota</taxon>
        <taxon>Betaproteobacteria</taxon>
        <taxon>Burkholderiales</taxon>
        <taxon>Sphaerotilaceae</taxon>
        <taxon>Inhella</taxon>
    </lineage>
</organism>
<dbReference type="Proteomes" id="UP000613266">
    <property type="component" value="Unassembled WGS sequence"/>
</dbReference>
<dbReference type="InterPro" id="IPR008278">
    <property type="entry name" value="4-PPantetheinyl_Trfase_dom"/>
</dbReference>
<dbReference type="InterPro" id="IPR037143">
    <property type="entry name" value="4-PPantetheinyl_Trfase_dom_sf"/>
</dbReference>
<dbReference type="Pfam" id="PF01648">
    <property type="entry name" value="ACPS"/>
    <property type="match status" value="1"/>
</dbReference>
<evidence type="ECO:0000259" key="2">
    <source>
        <dbReference type="Pfam" id="PF01648"/>
    </source>
</evidence>
<name>A0A931J4Z8_9BURK</name>
<dbReference type="Gene3D" id="3.90.470.20">
    <property type="entry name" value="4'-phosphopantetheinyl transferase domain"/>
    <property type="match status" value="1"/>
</dbReference>
<proteinExistence type="predicted"/>
<dbReference type="GO" id="GO:0008897">
    <property type="term" value="F:holo-[acyl-carrier-protein] synthase activity"/>
    <property type="evidence" value="ECO:0007669"/>
    <property type="project" value="InterPro"/>
</dbReference>
<dbReference type="GO" id="GO:0000287">
    <property type="term" value="F:magnesium ion binding"/>
    <property type="evidence" value="ECO:0007669"/>
    <property type="project" value="InterPro"/>
</dbReference>
<dbReference type="EMBL" id="JAEDAK010000003">
    <property type="protein sequence ID" value="MBH9576427.1"/>
    <property type="molecule type" value="Genomic_DNA"/>
</dbReference>
<dbReference type="AlphaFoldDB" id="A0A931J4Z8"/>
<evidence type="ECO:0000313" key="4">
    <source>
        <dbReference type="Proteomes" id="UP000613266"/>
    </source>
</evidence>
<dbReference type="RefSeq" id="WP_198110047.1">
    <property type="nucleotide sequence ID" value="NZ_JAEDAK010000003.1"/>
</dbReference>
<comment type="caution">
    <text evidence="3">The sequence shown here is derived from an EMBL/GenBank/DDBJ whole genome shotgun (WGS) entry which is preliminary data.</text>
</comment>
<sequence length="213" mass="22164">MSNDFLTNLLARMTRRSSISEEATLASLGLSRSFGLGALRAQLEAQLGRRLPVLQPNLSVAALRALLATEGAAPAAAAAPAEEPSAPTPSGGALPLGLGMDVQSLDSLPETDDLRAHPVYAGLFTAAEIAGALLKPEPRRHLCGLFCAKEAAKKAHPLLLNLHPLELEIRHDPAGRPLLRLGDASPAAARALRSLVAITHGKDFSAATVVVFG</sequence>
<evidence type="ECO:0000256" key="1">
    <source>
        <dbReference type="ARBA" id="ARBA00022679"/>
    </source>
</evidence>
<protein>
    <submittedName>
        <fullName evidence="3">4'-phosphopantetheinyl transferase superfamily protein</fullName>
    </submittedName>
</protein>
<evidence type="ECO:0000313" key="3">
    <source>
        <dbReference type="EMBL" id="MBH9576427.1"/>
    </source>
</evidence>